<accession>A0A8I1MY80</accession>
<dbReference type="RefSeq" id="WP_276730418.1">
    <property type="nucleotide sequence ID" value="NZ_JAFKMR010000018.1"/>
</dbReference>
<sequence>MLIKTLTPVDLGEVKDFFHLATATDAEALWLAGSALYQQSCDFLLAHPARLAGLHGDEVAMEFLDDVLRDYMKGQPPAAWEDVMHAACSATLAGAPWANPFMPEVQKC</sequence>
<protein>
    <submittedName>
        <fullName evidence="1">Uncharacterized protein</fullName>
    </submittedName>
</protein>
<dbReference type="AlphaFoldDB" id="A0A8I1MY80"/>
<gene>
    <name evidence="1" type="ORF">J0I24_09425</name>
</gene>
<proteinExistence type="predicted"/>
<evidence type="ECO:0000313" key="2">
    <source>
        <dbReference type="Proteomes" id="UP000664800"/>
    </source>
</evidence>
<name>A0A8I1MY80_THIA3</name>
<comment type="caution">
    <text evidence="1">The sequence shown here is derived from an EMBL/GenBank/DDBJ whole genome shotgun (WGS) entry which is preliminary data.</text>
</comment>
<dbReference type="Proteomes" id="UP000664800">
    <property type="component" value="Unassembled WGS sequence"/>
</dbReference>
<evidence type="ECO:0000313" key="1">
    <source>
        <dbReference type="EMBL" id="MBN8744514.1"/>
    </source>
</evidence>
<dbReference type="EMBL" id="JAFKMR010000018">
    <property type="protein sequence ID" value="MBN8744514.1"/>
    <property type="molecule type" value="Genomic_DNA"/>
</dbReference>
<organism evidence="1 2">
    <name type="scientific">Thiomonas arsenitoxydans (strain DSM 22701 / CIP 110005 / 3As)</name>
    <dbReference type="NCBI Taxonomy" id="426114"/>
    <lineage>
        <taxon>Bacteria</taxon>
        <taxon>Pseudomonadati</taxon>
        <taxon>Pseudomonadota</taxon>
        <taxon>Betaproteobacteria</taxon>
        <taxon>Burkholderiales</taxon>
        <taxon>Thiomonas</taxon>
    </lineage>
</organism>
<reference evidence="1" key="1">
    <citation type="submission" date="2021-02" db="EMBL/GenBank/DDBJ databases">
        <title>Thiocyanate and organic carbon inputs drive convergent selection for specific autotrophic Afipia and Thiobacillus strains within complex microbiomes.</title>
        <authorList>
            <person name="Huddy R.J."/>
            <person name="Sachdeva R."/>
            <person name="Kadzinga F."/>
            <person name="Kantor R.S."/>
            <person name="Harrison S.T.L."/>
            <person name="Banfield J.F."/>
        </authorList>
    </citation>
    <scope>NUCLEOTIDE SEQUENCE</scope>
    <source>
        <strain evidence="1">SCN18_13_7_16_R3_B_64_19</strain>
    </source>
</reference>